<dbReference type="Pfam" id="PF13242">
    <property type="entry name" value="Hydrolase_like"/>
    <property type="match status" value="1"/>
</dbReference>
<dbReference type="AlphaFoldDB" id="A0ABD3NNE0"/>
<dbReference type="EMBL" id="JALLAZ020001275">
    <property type="protein sequence ID" value="KAL3777605.1"/>
    <property type="molecule type" value="Genomic_DNA"/>
</dbReference>
<dbReference type="Pfam" id="PF13344">
    <property type="entry name" value="Hydrolase_6"/>
    <property type="match status" value="1"/>
</dbReference>
<dbReference type="NCBIfam" id="TIGR01452">
    <property type="entry name" value="PGP_euk"/>
    <property type="match status" value="1"/>
</dbReference>
<dbReference type="InterPro" id="IPR006357">
    <property type="entry name" value="HAD-SF_hydro_IIA"/>
</dbReference>
<dbReference type="NCBIfam" id="TIGR01460">
    <property type="entry name" value="HAD-SF-IIA"/>
    <property type="match status" value="1"/>
</dbReference>
<sequence length="387" mass="42509">MVSGWTVCRSLTRKQRLGQSTMSSARGNRESNSVVCKSTTDITESIRLDSEVEMQRVAELFKANSPRAIPLLIHTHDQLASYMSSNQIHNYLFDCDGVLYRGADPMPSASRTIEYLIKSGKQVFFVTNNASSTRMELKLKLEKVLNLPRGLMKEEMMIGSAYVASRYLTSCLSKKSNNIRRVHVIGTSGLCQELQSAGFDISGGPDIIGTACGMSRDELAAYPFPEEEIDAMVIGLDPDFNYRKLCIATVLLQRNPHAILVATNRDSFDLVGVDARHLPGNGAVVCAVESASGRSAINVGKPSLTLASWIMEEYKLMGEETMMVGDRLDTDVAFGNTAGMKISALVLTGCATATDIEELLLNEEKDDYRDMMPTIIFPHVGCIVRPK</sequence>
<dbReference type="GO" id="GO:0016787">
    <property type="term" value="F:hydrolase activity"/>
    <property type="evidence" value="ECO:0007669"/>
    <property type="project" value="UniProtKB-KW"/>
</dbReference>
<evidence type="ECO:0000256" key="1">
    <source>
        <dbReference type="ARBA" id="ARBA00022801"/>
    </source>
</evidence>
<dbReference type="Proteomes" id="UP001530315">
    <property type="component" value="Unassembled WGS sequence"/>
</dbReference>
<reference evidence="2 3" key="1">
    <citation type="submission" date="2024-10" db="EMBL/GenBank/DDBJ databases">
        <title>Updated reference genomes for cyclostephanoid diatoms.</title>
        <authorList>
            <person name="Roberts W.R."/>
            <person name="Alverson A.J."/>
        </authorList>
    </citation>
    <scope>NUCLEOTIDE SEQUENCE [LARGE SCALE GENOMIC DNA]</scope>
    <source>
        <strain evidence="2 3">AJA276-08</strain>
    </source>
</reference>
<proteinExistence type="predicted"/>
<dbReference type="PANTHER" id="PTHR19288">
    <property type="entry name" value="4-NITROPHENYLPHOSPHATASE-RELATED"/>
    <property type="match status" value="1"/>
</dbReference>
<keyword evidence="1" id="KW-0378">Hydrolase</keyword>
<accession>A0ABD3NNE0</accession>
<dbReference type="InterPro" id="IPR036412">
    <property type="entry name" value="HAD-like_sf"/>
</dbReference>
<evidence type="ECO:0000313" key="2">
    <source>
        <dbReference type="EMBL" id="KAL3777605.1"/>
    </source>
</evidence>
<name>A0ABD3NNE0_9STRA</name>
<dbReference type="Gene3D" id="3.40.50.1000">
    <property type="entry name" value="HAD superfamily/HAD-like"/>
    <property type="match status" value="2"/>
</dbReference>
<organism evidence="2 3">
    <name type="scientific">Stephanodiscus triporus</name>
    <dbReference type="NCBI Taxonomy" id="2934178"/>
    <lineage>
        <taxon>Eukaryota</taxon>
        <taxon>Sar</taxon>
        <taxon>Stramenopiles</taxon>
        <taxon>Ochrophyta</taxon>
        <taxon>Bacillariophyta</taxon>
        <taxon>Coscinodiscophyceae</taxon>
        <taxon>Thalassiosirophycidae</taxon>
        <taxon>Stephanodiscales</taxon>
        <taxon>Stephanodiscaceae</taxon>
        <taxon>Stephanodiscus</taxon>
    </lineage>
</organism>
<dbReference type="SUPFAM" id="SSF56784">
    <property type="entry name" value="HAD-like"/>
    <property type="match status" value="1"/>
</dbReference>
<evidence type="ECO:0000313" key="3">
    <source>
        <dbReference type="Proteomes" id="UP001530315"/>
    </source>
</evidence>
<gene>
    <name evidence="2" type="ORF">ACHAW5_007495</name>
</gene>
<keyword evidence="3" id="KW-1185">Reference proteome</keyword>
<dbReference type="InterPro" id="IPR023214">
    <property type="entry name" value="HAD_sf"/>
</dbReference>
<dbReference type="PANTHER" id="PTHR19288:SF93">
    <property type="entry name" value="FI11325P-RELATED"/>
    <property type="match status" value="1"/>
</dbReference>
<comment type="caution">
    <text evidence="2">The sequence shown here is derived from an EMBL/GenBank/DDBJ whole genome shotgun (WGS) entry which is preliminary data.</text>
</comment>
<dbReference type="InterPro" id="IPR006349">
    <property type="entry name" value="PGP_euk"/>
</dbReference>
<evidence type="ECO:0008006" key="4">
    <source>
        <dbReference type="Google" id="ProtNLM"/>
    </source>
</evidence>
<protein>
    <recommendedName>
        <fullName evidence="4">Phosphoglycolate phosphatase</fullName>
    </recommendedName>
</protein>